<protein>
    <recommendedName>
        <fullName evidence="7">Glutamate-1-semialdehyde 2,1-aminomutase</fullName>
        <shortName evidence="7">GSA</shortName>
        <ecNumber evidence="7">5.4.3.8</ecNumber>
    </recommendedName>
    <alternativeName>
        <fullName evidence="7">Glutamate-1-semialdehyde aminotransferase</fullName>
        <shortName evidence="7">GSA-AT</shortName>
    </alternativeName>
</protein>
<dbReference type="EC" id="5.4.3.8" evidence="7"/>
<comment type="subunit">
    <text evidence="7">Homodimer.</text>
</comment>
<keyword evidence="7" id="KW-0963">Cytoplasm</keyword>
<dbReference type="CDD" id="cd00610">
    <property type="entry name" value="OAT_like"/>
    <property type="match status" value="1"/>
</dbReference>
<dbReference type="PANTHER" id="PTHR43713">
    <property type="entry name" value="GLUTAMATE-1-SEMIALDEHYDE 2,1-AMINOMUTASE"/>
    <property type="match status" value="1"/>
</dbReference>
<dbReference type="SUPFAM" id="SSF53383">
    <property type="entry name" value="PLP-dependent transferases"/>
    <property type="match status" value="1"/>
</dbReference>
<dbReference type="GO" id="GO:0005737">
    <property type="term" value="C:cytoplasm"/>
    <property type="evidence" value="ECO:0007669"/>
    <property type="project" value="UniProtKB-SubCell"/>
</dbReference>
<name>A0A9D0YP64_AQUAO</name>
<dbReference type="PROSITE" id="PS00600">
    <property type="entry name" value="AA_TRANSFER_CLASS_3"/>
    <property type="match status" value="1"/>
</dbReference>
<comment type="pathway">
    <text evidence="2">Porphyrin-containing compound metabolism; protoporphyrin-IX biosynthesis; 5-aminolevulinate from L-glutamyl-tRNA(Glu): step 2/2.</text>
</comment>
<evidence type="ECO:0000256" key="5">
    <source>
        <dbReference type="ARBA" id="ARBA00023235"/>
    </source>
</evidence>
<dbReference type="GO" id="GO:0030170">
    <property type="term" value="F:pyridoxal phosphate binding"/>
    <property type="evidence" value="ECO:0007669"/>
    <property type="project" value="InterPro"/>
</dbReference>
<evidence type="ECO:0000256" key="4">
    <source>
        <dbReference type="ARBA" id="ARBA00022898"/>
    </source>
</evidence>
<keyword evidence="4 7" id="KW-0663">Pyridoxal phosphate</keyword>
<dbReference type="Proteomes" id="UP000606463">
    <property type="component" value="Unassembled WGS sequence"/>
</dbReference>
<gene>
    <name evidence="7 8" type="primary">hemL</name>
    <name evidence="8" type="ORF">EYH37_01940</name>
</gene>
<dbReference type="InterPro" id="IPR015422">
    <property type="entry name" value="PyrdxlP-dep_Trfase_small"/>
</dbReference>
<reference evidence="8" key="1">
    <citation type="journal article" date="2020" name="ISME J.">
        <title>Gammaproteobacteria mediating utilization of methyl-, sulfur- and petroleum organic compounds in deep ocean hydrothermal plumes.</title>
        <authorList>
            <person name="Zhou Z."/>
            <person name="Liu Y."/>
            <person name="Pan J."/>
            <person name="Cron B.R."/>
            <person name="Toner B.M."/>
            <person name="Anantharaman K."/>
            <person name="Breier J.A."/>
            <person name="Dick G.J."/>
            <person name="Li M."/>
        </authorList>
    </citation>
    <scope>NUCLEOTIDE SEQUENCE</scope>
    <source>
        <strain evidence="8">SZUA-1501</strain>
    </source>
</reference>
<proteinExistence type="inferred from homology"/>
<comment type="caution">
    <text evidence="8">The sequence shown here is derived from an EMBL/GenBank/DDBJ whole genome shotgun (WGS) entry which is preliminary data.</text>
</comment>
<evidence type="ECO:0000313" key="9">
    <source>
        <dbReference type="Proteomes" id="UP000606463"/>
    </source>
</evidence>
<feature type="modified residue" description="N6-(pyridoxal phosphate)lysine" evidence="7">
    <location>
        <position position="265"/>
    </location>
</feature>
<evidence type="ECO:0000256" key="6">
    <source>
        <dbReference type="ARBA" id="ARBA00023244"/>
    </source>
</evidence>
<comment type="catalytic activity">
    <reaction evidence="7">
        <text>(S)-4-amino-5-oxopentanoate = 5-aminolevulinate</text>
        <dbReference type="Rhea" id="RHEA:14265"/>
        <dbReference type="ChEBI" id="CHEBI:57501"/>
        <dbReference type="ChEBI" id="CHEBI:356416"/>
        <dbReference type="EC" id="5.4.3.8"/>
    </reaction>
</comment>
<dbReference type="NCBIfam" id="TIGR00713">
    <property type="entry name" value="hemL"/>
    <property type="match status" value="1"/>
</dbReference>
<dbReference type="InterPro" id="IPR015421">
    <property type="entry name" value="PyrdxlP-dep_Trfase_major"/>
</dbReference>
<dbReference type="Gene3D" id="3.40.640.10">
    <property type="entry name" value="Type I PLP-dependent aspartate aminotransferase-like (Major domain)"/>
    <property type="match status" value="1"/>
</dbReference>
<keyword evidence="5 7" id="KW-0413">Isomerase</keyword>
<dbReference type="InterPro" id="IPR015424">
    <property type="entry name" value="PyrdxlP-dep_Trfase"/>
</dbReference>
<dbReference type="GO" id="GO:0042286">
    <property type="term" value="F:glutamate-1-semialdehyde 2,1-aminomutase activity"/>
    <property type="evidence" value="ECO:0007669"/>
    <property type="project" value="UniProtKB-UniRule"/>
</dbReference>
<dbReference type="GO" id="GO:0006782">
    <property type="term" value="P:protoporphyrinogen IX biosynthetic process"/>
    <property type="evidence" value="ECO:0007669"/>
    <property type="project" value="UniProtKB-UniRule"/>
</dbReference>
<accession>A0A9D0YP64</accession>
<evidence type="ECO:0000256" key="7">
    <source>
        <dbReference type="HAMAP-Rule" id="MF_00375"/>
    </source>
</evidence>
<dbReference type="EMBL" id="DQVE01000018">
    <property type="protein sequence ID" value="HIP98116.1"/>
    <property type="molecule type" value="Genomic_DNA"/>
</dbReference>
<dbReference type="InterPro" id="IPR004639">
    <property type="entry name" value="4pyrrol_synth_GluAld_NH2Trfase"/>
</dbReference>
<evidence type="ECO:0000256" key="2">
    <source>
        <dbReference type="ARBA" id="ARBA00004819"/>
    </source>
</evidence>
<comment type="cofactor">
    <cofactor evidence="1 7">
        <name>pyridoxal 5'-phosphate</name>
        <dbReference type="ChEBI" id="CHEBI:597326"/>
    </cofactor>
</comment>
<dbReference type="InterPro" id="IPR049704">
    <property type="entry name" value="Aminotrans_3_PPA_site"/>
</dbReference>
<comment type="subcellular location">
    <subcellularLocation>
        <location evidence="7">Cytoplasm</location>
    </subcellularLocation>
</comment>
<dbReference type="FunFam" id="3.40.640.10:FF:000021">
    <property type="entry name" value="Glutamate-1-semialdehyde 2,1-aminomutase"/>
    <property type="match status" value="1"/>
</dbReference>
<dbReference type="AlphaFoldDB" id="A0A9D0YP64"/>
<evidence type="ECO:0000256" key="1">
    <source>
        <dbReference type="ARBA" id="ARBA00001933"/>
    </source>
</evidence>
<dbReference type="InterPro" id="IPR005814">
    <property type="entry name" value="Aminotrans_3"/>
</dbReference>
<dbReference type="PANTHER" id="PTHR43713:SF3">
    <property type="entry name" value="GLUTAMATE-1-SEMIALDEHYDE 2,1-AMINOMUTASE 1, CHLOROPLASTIC-RELATED"/>
    <property type="match status" value="1"/>
</dbReference>
<dbReference type="GO" id="GO:0008483">
    <property type="term" value="F:transaminase activity"/>
    <property type="evidence" value="ECO:0007669"/>
    <property type="project" value="InterPro"/>
</dbReference>
<comment type="similarity">
    <text evidence="3 7">Belongs to the class-III pyridoxal-phosphate-dependent aminotransferase family. HemL subfamily.</text>
</comment>
<dbReference type="HAMAP" id="MF_00375">
    <property type="entry name" value="HemL_aminotrans_3"/>
    <property type="match status" value="1"/>
</dbReference>
<sequence length="425" mass="46418">MVANEILFSVAKEYMPGGVNSPVRAFKSVETAPIVVKKGFGAYIEDVEGNRYVDFLMSWGPLILGHAHPRVIEDVEKAIKNGLSFGITNPYEIEIAKEVVSALSSADKVRFVNSGTEAVMSAIRLARGVTGRKYIVKFDGCYHGHYDSVLVNAGSGVATFAIPGTPGIPEEIANLTFVLPYNDNNALKELFEKRGEDIACVIVEPVAGNMGVVLPKKGFLKTLRKLTKKYGAILIFDEVITGFRLAYGGAQEYFGIWADLTILGKVIGGGMPVGAYAGGNTLMEKVAPEGRIYQAGTLSGNPVAMASGLATLRVLKKTNPYKELERRTLYLTEEISKLLTAKGISHTVNRIGSMFTVFFTEGEVKNYNDAKRSDLKLFAKFFKKLLKNGVLIPPSQFEAWFLSTAHDDNVLTEALERIEKGIKEL</sequence>
<keyword evidence="6 7" id="KW-0627">Porphyrin biosynthesis</keyword>
<evidence type="ECO:0000313" key="8">
    <source>
        <dbReference type="EMBL" id="HIP98116.1"/>
    </source>
</evidence>
<organism evidence="8 9">
    <name type="scientific">Aquifex aeolicus</name>
    <dbReference type="NCBI Taxonomy" id="63363"/>
    <lineage>
        <taxon>Bacteria</taxon>
        <taxon>Pseudomonadati</taxon>
        <taxon>Aquificota</taxon>
        <taxon>Aquificia</taxon>
        <taxon>Aquificales</taxon>
        <taxon>Aquificaceae</taxon>
        <taxon>Aquifex</taxon>
    </lineage>
</organism>
<dbReference type="NCBIfam" id="NF000818">
    <property type="entry name" value="PRK00062.1"/>
    <property type="match status" value="1"/>
</dbReference>
<evidence type="ECO:0000256" key="3">
    <source>
        <dbReference type="ARBA" id="ARBA00008981"/>
    </source>
</evidence>
<dbReference type="Pfam" id="PF00202">
    <property type="entry name" value="Aminotran_3"/>
    <property type="match status" value="1"/>
</dbReference>
<dbReference type="Gene3D" id="3.90.1150.10">
    <property type="entry name" value="Aspartate Aminotransferase, domain 1"/>
    <property type="match status" value="1"/>
</dbReference>